<dbReference type="OrthoDB" id="6678638at2"/>
<accession>A0A246G850</accession>
<dbReference type="Proteomes" id="UP000198034">
    <property type="component" value="Unassembled WGS sequence"/>
</dbReference>
<dbReference type="AlphaFoldDB" id="A0A246G850"/>
<name>A0A246G850_9FLAO</name>
<sequence>MIFKKNNVDIYAKWILLFGALLTIILPFSISTLGINFLGKYGTVGDTIGGITSPISQFIGSILIYLALKAQLDANKIVQEQIDEDNKLSLIKHDVEQIHELYIFFQNNIKSFSYERIAYQKSQIIYGKRAIKLFFQSFETISIDVHSDTEILKIDGVREILSIINSAKLILQKIKKSDISVEDKQFYFTIIYHELVFSIFPAHEIENEDPLALKKCQSCNLYHHNFPPLIFHKIQDLKNEL</sequence>
<gene>
    <name evidence="2" type="ORF">BWK62_13085</name>
</gene>
<reference evidence="2 3" key="1">
    <citation type="journal article" date="2017" name="Infect. Genet. Evol.">
        <title>Comparative genome analysis of fish pathogen Flavobacterium columnare reveals extensive sequence diversity within the species.</title>
        <authorList>
            <person name="Kayansamruaj P."/>
            <person name="Dong H.T."/>
            <person name="Hirono I."/>
            <person name="Kondo H."/>
            <person name="Senapin S."/>
            <person name="Rodkhum C."/>
        </authorList>
    </citation>
    <scope>NUCLEOTIDE SEQUENCE [LARGE SCALE GENOMIC DNA]</scope>
    <source>
        <strain evidence="2 3">1214</strain>
    </source>
</reference>
<feature type="transmembrane region" description="Helical" evidence="1">
    <location>
        <begin position="12"/>
        <end position="35"/>
    </location>
</feature>
<feature type="transmembrane region" description="Helical" evidence="1">
    <location>
        <begin position="47"/>
        <end position="68"/>
    </location>
</feature>
<protein>
    <recommendedName>
        <fullName evidence="4">Phage abortive infection protein</fullName>
    </recommendedName>
</protein>
<comment type="caution">
    <text evidence="2">The sequence shown here is derived from an EMBL/GenBank/DDBJ whole genome shotgun (WGS) entry which is preliminary data.</text>
</comment>
<keyword evidence="1" id="KW-0812">Transmembrane</keyword>
<keyword evidence="1" id="KW-1133">Transmembrane helix</keyword>
<organism evidence="2 3">
    <name type="scientific">Flavobacterium columnare</name>
    <dbReference type="NCBI Taxonomy" id="996"/>
    <lineage>
        <taxon>Bacteria</taxon>
        <taxon>Pseudomonadati</taxon>
        <taxon>Bacteroidota</taxon>
        <taxon>Flavobacteriia</taxon>
        <taxon>Flavobacteriales</taxon>
        <taxon>Flavobacteriaceae</taxon>
        <taxon>Flavobacterium</taxon>
    </lineage>
</organism>
<evidence type="ECO:0000256" key="1">
    <source>
        <dbReference type="SAM" id="Phobius"/>
    </source>
</evidence>
<evidence type="ECO:0000313" key="3">
    <source>
        <dbReference type="Proteomes" id="UP000198034"/>
    </source>
</evidence>
<evidence type="ECO:0000313" key="2">
    <source>
        <dbReference type="EMBL" id="OWP74937.1"/>
    </source>
</evidence>
<keyword evidence="1" id="KW-0472">Membrane</keyword>
<proteinExistence type="predicted"/>
<evidence type="ECO:0008006" key="4">
    <source>
        <dbReference type="Google" id="ProtNLM"/>
    </source>
</evidence>
<dbReference type="EMBL" id="MTCY01000052">
    <property type="protein sequence ID" value="OWP74937.1"/>
    <property type="molecule type" value="Genomic_DNA"/>
</dbReference>